<evidence type="ECO:0008006" key="5">
    <source>
        <dbReference type="Google" id="ProtNLM"/>
    </source>
</evidence>
<dbReference type="Proteomes" id="UP000661077">
    <property type="component" value="Unassembled WGS sequence"/>
</dbReference>
<protein>
    <recommendedName>
        <fullName evidence="5">Periplasmic heavy metal sensor</fullName>
    </recommendedName>
</protein>
<evidence type="ECO:0000256" key="2">
    <source>
        <dbReference type="SAM" id="SignalP"/>
    </source>
</evidence>
<evidence type="ECO:0000256" key="1">
    <source>
        <dbReference type="SAM" id="MobiDB-lite"/>
    </source>
</evidence>
<proteinExistence type="predicted"/>
<organism evidence="3 4">
    <name type="scientific">Steroidobacter gossypii</name>
    <dbReference type="NCBI Taxonomy" id="2805490"/>
    <lineage>
        <taxon>Bacteria</taxon>
        <taxon>Pseudomonadati</taxon>
        <taxon>Pseudomonadota</taxon>
        <taxon>Gammaproteobacteria</taxon>
        <taxon>Steroidobacterales</taxon>
        <taxon>Steroidobacteraceae</taxon>
        <taxon>Steroidobacter</taxon>
    </lineage>
</organism>
<reference evidence="3 4" key="1">
    <citation type="journal article" date="2021" name="Int. J. Syst. Evol. Microbiol.">
        <title>Steroidobacter gossypii sp. nov., isolated from soil of cotton cropping field.</title>
        <authorList>
            <person name="Huang R."/>
            <person name="Yang S."/>
            <person name="Zhen C."/>
            <person name="Liu W."/>
        </authorList>
    </citation>
    <scope>NUCLEOTIDE SEQUENCE [LARGE SCALE GENOMIC DNA]</scope>
    <source>
        <strain evidence="3 4">S1-65</strain>
    </source>
</reference>
<feature type="region of interest" description="Disordered" evidence="1">
    <location>
        <begin position="118"/>
        <end position="148"/>
    </location>
</feature>
<accession>A0ABS1WRR6</accession>
<evidence type="ECO:0000313" key="4">
    <source>
        <dbReference type="Proteomes" id="UP000661077"/>
    </source>
</evidence>
<keyword evidence="4" id="KW-1185">Reference proteome</keyword>
<keyword evidence="2" id="KW-0732">Signal</keyword>
<name>A0ABS1WRR6_9GAMM</name>
<feature type="signal peptide" evidence="2">
    <location>
        <begin position="1"/>
        <end position="20"/>
    </location>
</feature>
<sequence length="148" mass="16165">MKTKVTLLALAWLASGVAFAAETTATPAAQSEARTVKRGPDMDRMALLLDLNDYQKTEVEKILNEHHQQVRAAHEATRATGARPSREEMKALREQHKQELNAKLSGVLTPEQLKKFDALRERGPGRHFKRGPGGHGDGNDADAASTSS</sequence>
<dbReference type="Gene3D" id="1.20.120.1490">
    <property type="match status" value="1"/>
</dbReference>
<dbReference type="EMBL" id="JAEVLS010000001">
    <property type="protein sequence ID" value="MBM0103643.1"/>
    <property type="molecule type" value="Genomic_DNA"/>
</dbReference>
<feature type="chain" id="PRO_5046070527" description="Periplasmic heavy metal sensor" evidence="2">
    <location>
        <begin position="21"/>
        <end position="148"/>
    </location>
</feature>
<dbReference type="RefSeq" id="WP_203165604.1">
    <property type="nucleotide sequence ID" value="NZ_JAEVLS010000001.1"/>
</dbReference>
<gene>
    <name evidence="3" type="ORF">JM946_02760</name>
</gene>
<evidence type="ECO:0000313" key="3">
    <source>
        <dbReference type="EMBL" id="MBM0103643.1"/>
    </source>
</evidence>
<comment type="caution">
    <text evidence="3">The sequence shown here is derived from an EMBL/GenBank/DDBJ whole genome shotgun (WGS) entry which is preliminary data.</text>
</comment>